<evidence type="ECO:0000313" key="9">
    <source>
        <dbReference type="Proteomes" id="UP000192578"/>
    </source>
</evidence>
<dbReference type="InterPro" id="IPR020846">
    <property type="entry name" value="MFS_dom"/>
</dbReference>
<dbReference type="SUPFAM" id="SSF103473">
    <property type="entry name" value="MFS general substrate transporter"/>
    <property type="match status" value="1"/>
</dbReference>
<dbReference type="GO" id="GO:0016020">
    <property type="term" value="C:membrane"/>
    <property type="evidence" value="ECO:0007669"/>
    <property type="project" value="UniProtKB-SubCell"/>
</dbReference>
<accession>A0A1W0XD39</accession>
<dbReference type="Pfam" id="PF00083">
    <property type="entry name" value="Sugar_tr"/>
    <property type="match status" value="1"/>
</dbReference>
<evidence type="ECO:0000256" key="3">
    <source>
        <dbReference type="ARBA" id="ARBA00022989"/>
    </source>
</evidence>
<keyword evidence="2 6" id="KW-0812">Transmembrane</keyword>
<feature type="transmembrane region" description="Helical" evidence="6">
    <location>
        <begin position="382"/>
        <end position="403"/>
    </location>
</feature>
<feature type="transmembrane region" description="Helical" evidence="6">
    <location>
        <begin position="410"/>
        <end position="430"/>
    </location>
</feature>
<evidence type="ECO:0000256" key="1">
    <source>
        <dbReference type="ARBA" id="ARBA00004141"/>
    </source>
</evidence>
<protein>
    <submittedName>
        <fullName evidence="8">Carcinine</fullName>
    </submittedName>
</protein>
<feature type="transmembrane region" description="Helical" evidence="6">
    <location>
        <begin position="18"/>
        <end position="42"/>
    </location>
</feature>
<evidence type="ECO:0000256" key="2">
    <source>
        <dbReference type="ARBA" id="ARBA00022692"/>
    </source>
</evidence>
<keyword evidence="3 6" id="KW-1133">Transmembrane helix</keyword>
<dbReference type="Proteomes" id="UP000192578">
    <property type="component" value="Unassembled WGS sequence"/>
</dbReference>
<feature type="compositionally biased region" description="Polar residues" evidence="5">
    <location>
        <begin position="607"/>
        <end position="618"/>
    </location>
</feature>
<dbReference type="AlphaFoldDB" id="A0A1W0XD39"/>
<feature type="region of interest" description="Disordered" evidence="5">
    <location>
        <begin position="607"/>
        <end position="631"/>
    </location>
</feature>
<keyword evidence="4 6" id="KW-0472">Membrane</keyword>
<sequence>MEFDDILLDVGDFGKYQILILCCLCLPLCFFSGIQCFLQLFLAAPPKDYWCRIPELSAFNSTIQLDLSIPFDNRTDSFGDRVQTHDHCQAFNRNYTIFTTANLSEWSHADFEVYNSTELTSCQNGWNYDTDGIQSIIPAWDLVCNHEFYPNLALFIFTLGSVCGLMIFGALSDLFGRKVAMFACISVQVTSGIISAFSPTFPIWCVMRFLCGLSVPSSFRIPMIYAIELVRPEKRTRVGILISASYSFGTIALAGFAVALTNWRQLTLCMTVPEVLLILLWWLTPESPRWLLAKNRSEQMKDFLRFTATINGRVLGSNTLNKLDLILDHESKTEPASSTIADLFRSPNMRKKTILISFIWFSNISSYMGLSYYSPTLHAQMYLSYLLSMAVEIPAYPAVWFLTERFGRRFPLCLFMICGGILCVVTVVLPEDAKSGILAMYVLGKFFISGSFFVICLYAGELYPTVVRGIGLGTSATIATVGVCLGPAIMHLGKNYMTLPLAIFGVFAILGAFAVLFLPETWHQKLPETLLEGEEFGKGGGLFQEFRLRSDMAKAGIGMQQQSISARMTAGELKGRDNREVLGELNVENPEEELVFDQVAHFRTFPQPQSKRPLSRLNSARGLMTAQDPQF</sequence>
<dbReference type="InterPro" id="IPR005828">
    <property type="entry name" value="MFS_sugar_transport-like"/>
</dbReference>
<feature type="transmembrane region" description="Helical" evidence="6">
    <location>
        <begin position="179"/>
        <end position="200"/>
    </location>
</feature>
<proteinExistence type="predicted"/>
<organism evidence="8 9">
    <name type="scientific">Hypsibius exemplaris</name>
    <name type="common">Freshwater tardigrade</name>
    <dbReference type="NCBI Taxonomy" id="2072580"/>
    <lineage>
        <taxon>Eukaryota</taxon>
        <taxon>Metazoa</taxon>
        <taxon>Ecdysozoa</taxon>
        <taxon>Tardigrada</taxon>
        <taxon>Eutardigrada</taxon>
        <taxon>Parachela</taxon>
        <taxon>Hypsibioidea</taxon>
        <taxon>Hypsibiidae</taxon>
        <taxon>Hypsibius</taxon>
    </lineage>
</organism>
<feature type="transmembrane region" description="Helical" evidence="6">
    <location>
        <begin position="496"/>
        <end position="518"/>
    </location>
</feature>
<evidence type="ECO:0000256" key="4">
    <source>
        <dbReference type="ARBA" id="ARBA00023136"/>
    </source>
</evidence>
<evidence type="ECO:0000313" key="8">
    <source>
        <dbReference type="EMBL" id="OQV25360.1"/>
    </source>
</evidence>
<evidence type="ECO:0000259" key="7">
    <source>
        <dbReference type="PROSITE" id="PS50850"/>
    </source>
</evidence>
<name>A0A1W0XD39_HYPEX</name>
<evidence type="ECO:0000256" key="5">
    <source>
        <dbReference type="SAM" id="MobiDB-lite"/>
    </source>
</evidence>
<feature type="transmembrane region" description="Helical" evidence="6">
    <location>
        <begin position="470"/>
        <end position="490"/>
    </location>
</feature>
<keyword evidence="9" id="KW-1185">Reference proteome</keyword>
<dbReference type="InterPro" id="IPR036259">
    <property type="entry name" value="MFS_trans_sf"/>
</dbReference>
<comment type="caution">
    <text evidence="8">The sequence shown here is derived from an EMBL/GenBank/DDBJ whole genome shotgun (WGS) entry which is preliminary data.</text>
</comment>
<feature type="transmembrane region" description="Helical" evidence="6">
    <location>
        <begin position="238"/>
        <end position="259"/>
    </location>
</feature>
<dbReference type="PANTHER" id="PTHR24064">
    <property type="entry name" value="SOLUTE CARRIER FAMILY 22 MEMBER"/>
    <property type="match status" value="1"/>
</dbReference>
<reference evidence="9" key="1">
    <citation type="submission" date="2017-01" db="EMBL/GenBank/DDBJ databases">
        <title>Comparative genomics of anhydrobiosis in the tardigrade Hypsibius dujardini.</title>
        <authorList>
            <person name="Yoshida Y."/>
            <person name="Koutsovoulos G."/>
            <person name="Laetsch D."/>
            <person name="Stevens L."/>
            <person name="Kumar S."/>
            <person name="Horikawa D."/>
            <person name="Ishino K."/>
            <person name="Komine S."/>
            <person name="Tomita M."/>
            <person name="Blaxter M."/>
            <person name="Arakawa K."/>
        </authorList>
    </citation>
    <scope>NUCLEOTIDE SEQUENCE [LARGE SCALE GENOMIC DNA]</scope>
    <source>
        <strain evidence="9">Z151</strain>
    </source>
</reference>
<feature type="transmembrane region" description="Helical" evidence="6">
    <location>
        <begin position="152"/>
        <end position="172"/>
    </location>
</feature>
<dbReference type="OrthoDB" id="2544694at2759"/>
<dbReference type="GO" id="GO:0022857">
    <property type="term" value="F:transmembrane transporter activity"/>
    <property type="evidence" value="ECO:0007669"/>
    <property type="project" value="InterPro"/>
</dbReference>
<evidence type="ECO:0000256" key="6">
    <source>
        <dbReference type="SAM" id="Phobius"/>
    </source>
</evidence>
<dbReference type="Gene3D" id="1.20.1250.20">
    <property type="entry name" value="MFS general substrate transporter like domains"/>
    <property type="match status" value="1"/>
</dbReference>
<comment type="subcellular location">
    <subcellularLocation>
        <location evidence="1">Membrane</location>
        <topology evidence="1">Multi-pass membrane protein</topology>
    </subcellularLocation>
</comment>
<dbReference type="PROSITE" id="PS50850">
    <property type="entry name" value="MFS"/>
    <property type="match status" value="1"/>
</dbReference>
<feature type="domain" description="Major facilitator superfamily (MFS) profile" evidence="7">
    <location>
        <begin position="96"/>
        <end position="523"/>
    </location>
</feature>
<feature type="transmembrane region" description="Helical" evidence="6">
    <location>
        <begin position="436"/>
        <end position="458"/>
    </location>
</feature>
<gene>
    <name evidence="8" type="ORF">BV898_01039</name>
</gene>
<feature type="transmembrane region" description="Helical" evidence="6">
    <location>
        <begin position="353"/>
        <end position="370"/>
    </location>
</feature>
<dbReference type="CDD" id="cd17317">
    <property type="entry name" value="MFS_SLC22"/>
    <property type="match status" value="1"/>
</dbReference>
<dbReference type="EMBL" id="MTYJ01000003">
    <property type="protein sequence ID" value="OQV25360.1"/>
    <property type="molecule type" value="Genomic_DNA"/>
</dbReference>